<dbReference type="InterPro" id="IPR007280">
    <property type="entry name" value="Peptidase_C_arc/bac"/>
</dbReference>
<evidence type="ECO:0000259" key="3">
    <source>
        <dbReference type="Pfam" id="PF04151"/>
    </source>
</evidence>
<protein>
    <recommendedName>
        <fullName evidence="3">Peptidase C-terminal archaeal/bacterial domain-containing protein</fullName>
    </recommendedName>
</protein>
<keyword evidence="2" id="KW-0732">Signal</keyword>
<feature type="compositionally biased region" description="Acidic residues" evidence="1">
    <location>
        <begin position="42"/>
        <end position="76"/>
    </location>
</feature>
<feature type="domain" description="Peptidase C-terminal archaeal/bacterial" evidence="3">
    <location>
        <begin position="702"/>
        <end position="773"/>
    </location>
</feature>
<name>A0A5C6XJN7_9DELT</name>
<dbReference type="AlphaFoldDB" id="A0A5C6XJN7"/>
<dbReference type="SUPFAM" id="SSF89260">
    <property type="entry name" value="Collagen-binding domain"/>
    <property type="match status" value="1"/>
</dbReference>
<dbReference type="Pfam" id="PF04151">
    <property type="entry name" value="PPC"/>
    <property type="match status" value="2"/>
</dbReference>
<dbReference type="RefSeq" id="WP_146972096.1">
    <property type="nucleotide sequence ID" value="NZ_VOSL01000003.1"/>
</dbReference>
<proteinExistence type="predicted"/>
<gene>
    <name evidence="4" type="ORF">FRC96_00540</name>
</gene>
<reference evidence="4 5" key="1">
    <citation type="submission" date="2019-08" db="EMBL/GenBank/DDBJ databases">
        <title>Bradymonadales sp. TMQ2.</title>
        <authorList>
            <person name="Liang Q."/>
        </authorList>
    </citation>
    <scope>NUCLEOTIDE SEQUENCE [LARGE SCALE GENOMIC DNA]</scope>
    <source>
        <strain evidence="4 5">TMQ2</strain>
    </source>
</reference>
<evidence type="ECO:0000313" key="5">
    <source>
        <dbReference type="Proteomes" id="UP000321046"/>
    </source>
</evidence>
<dbReference type="Gene3D" id="2.60.120.380">
    <property type="match status" value="3"/>
</dbReference>
<comment type="caution">
    <text evidence="4">The sequence shown here is derived from an EMBL/GenBank/DDBJ whole genome shotgun (WGS) entry which is preliminary data.</text>
</comment>
<feature type="region of interest" description="Disordered" evidence="1">
    <location>
        <begin position="34"/>
        <end position="90"/>
    </location>
</feature>
<evidence type="ECO:0000256" key="1">
    <source>
        <dbReference type="SAM" id="MobiDB-lite"/>
    </source>
</evidence>
<feature type="signal peptide" evidence="2">
    <location>
        <begin position="1"/>
        <end position="32"/>
    </location>
</feature>
<feature type="domain" description="Peptidase C-terminal archaeal/bacterial" evidence="3">
    <location>
        <begin position="838"/>
        <end position="905"/>
    </location>
</feature>
<evidence type="ECO:0000256" key="2">
    <source>
        <dbReference type="SAM" id="SignalP"/>
    </source>
</evidence>
<dbReference type="PROSITE" id="PS51257">
    <property type="entry name" value="PROKAR_LIPOPROTEIN"/>
    <property type="match status" value="1"/>
</dbReference>
<accession>A0A5C6XJN7</accession>
<dbReference type="Proteomes" id="UP000321046">
    <property type="component" value="Unassembled WGS sequence"/>
</dbReference>
<feature type="chain" id="PRO_5022686183" description="Peptidase C-terminal archaeal/bacterial domain-containing protein" evidence="2">
    <location>
        <begin position="33"/>
        <end position="924"/>
    </location>
</feature>
<evidence type="ECO:0000313" key="4">
    <source>
        <dbReference type="EMBL" id="TXD44298.1"/>
    </source>
</evidence>
<dbReference type="EMBL" id="VOSL01000003">
    <property type="protein sequence ID" value="TXD44298.1"/>
    <property type="molecule type" value="Genomic_DNA"/>
</dbReference>
<organism evidence="4 5">
    <name type="scientific">Lujinxingia vulgaris</name>
    <dbReference type="NCBI Taxonomy" id="2600176"/>
    <lineage>
        <taxon>Bacteria</taxon>
        <taxon>Deltaproteobacteria</taxon>
        <taxon>Bradymonadales</taxon>
        <taxon>Lujinxingiaceae</taxon>
        <taxon>Lujinxingia</taxon>
    </lineage>
</organism>
<dbReference type="OrthoDB" id="5479026at2"/>
<sequence>MRPSLFPTPSPRKPLGFSMLAIFFALALSACGADDDVRPNTDDTDIIDETDAGEDTDADPDEDTNPDEDTGEDTDIDPGPTCGDDLVEGDESCDGTDLNGETCLTQGFDGGELGCDASCGFDTSECFDDVPETCGNDELNQETEACDGEDLGEETCLTQGFDGGELGCTESCGFDISGCFFDPICGDDLINTDDEACDGADLAEQTCETLGFDGGSLACSDTCGFDTSGCTTDPICGDDLVNTDEEACDGADLAEQTCETLGFDGGTLACSDTCGFDTSGCTTDLICGDDLVNTDDEACDGADLAEQTCETLGFDGGTLACSDTCGFDTSGCTTDPICGDSAVNQPSESCDGDDLNGETCVTQGFDGGTLACSDTCGFDTSACTTDPICGDSAVNQTSELCDGADLNGETCITQGFGGGTLGCNASCGFDTSACTAAPVCGDAEVNQPSESCDGIDLNGQTCASLGFDRGTLSCNTSCGFDTSACITDPICGDDDVNQPSESCDGTDLNGQTCVSQGFGGGTLGCNASCGFDTSACTAPLACADVDSGEPNNSRAQATVLTSGVAYDAAICADDIDHYILDAAVGCSIDADLIMTGSTFSTSQDIDLELNTENMRLDKSAAGGSTAENVSGMASTSRYYLNVEPFNTATSAYTLTANAVSCPAAPTCPTDDIFQPNDDVDASYALEGPLAFFDAALCVAQTEDWYEIYVPAGCTINADITFTDANGDLDLYLYEPTTFFDVTNFVVRGFSSSDDETLTHAATASGVYKIRVDGWSESTNTYGFRTEVLCPAHLELSCPADDMFAPNHSADTAVPISPSDVVDGILCGERSTFSVSEHSDFYEIALPESGNLTLSLLSHHALGDLNLALLDASGNPIQITDTQQSDREELVSIFLVQGTYTLEVYGNTPDDFGKYFLRTNFEPTP</sequence>